<accession>A0AAD3NUE5</accession>
<evidence type="ECO:0000256" key="4">
    <source>
        <dbReference type="ARBA" id="ARBA00023128"/>
    </source>
</evidence>
<evidence type="ECO:0000256" key="5">
    <source>
        <dbReference type="ARBA" id="ARBA00023136"/>
    </source>
</evidence>
<evidence type="ECO:0000313" key="7">
    <source>
        <dbReference type="Proteomes" id="UP001234787"/>
    </source>
</evidence>
<evidence type="ECO:0000256" key="2">
    <source>
        <dbReference type="ARBA" id="ARBA00022692"/>
    </source>
</evidence>
<dbReference type="PANTHER" id="PTHR28234">
    <property type="entry name" value="NUCLEAR CONTROL OF ATPASE PROTEIN 2"/>
    <property type="match status" value="1"/>
</dbReference>
<dbReference type="EMBL" id="BSEH01001296">
    <property type="protein sequence ID" value="GLJ59716.1"/>
    <property type="molecule type" value="Genomic_DNA"/>
</dbReference>
<keyword evidence="5" id="KW-0472">Membrane</keyword>
<feature type="non-terminal residue" evidence="6">
    <location>
        <position position="107"/>
    </location>
</feature>
<keyword evidence="7" id="KW-1185">Reference proteome</keyword>
<proteinExistence type="predicted"/>
<gene>
    <name evidence="6" type="ORF">SUGI_1520680</name>
</gene>
<dbReference type="GO" id="GO:0005741">
    <property type="term" value="C:mitochondrial outer membrane"/>
    <property type="evidence" value="ECO:0007669"/>
    <property type="project" value="TreeGrafter"/>
</dbReference>
<keyword evidence="4" id="KW-0496">Mitochondrion</keyword>
<feature type="non-terminal residue" evidence="6">
    <location>
        <position position="1"/>
    </location>
</feature>
<name>A0AAD3NUE5_CRYJA</name>
<keyword evidence="3" id="KW-1133">Transmembrane helix</keyword>
<dbReference type="InterPro" id="IPR013946">
    <property type="entry name" value="NCA2-like"/>
</dbReference>
<evidence type="ECO:0000313" key="6">
    <source>
        <dbReference type="EMBL" id="GLJ59716.1"/>
    </source>
</evidence>
<evidence type="ECO:0000256" key="3">
    <source>
        <dbReference type="ARBA" id="ARBA00022989"/>
    </source>
</evidence>
<comment type="caution">
    <text evidence="6">The sequence shown here is derived from an EMBL/GenBank/DDBJ whole genome shotgun (WGS) entry which is preliminary data.</text>
</comment>
<dbReference type="Proteomes" id="UP001234787">
    <property type="component" value="Unassembled WGS sequence"/>
</dbReference>
<evidence type="ECO:0000256" key="1">
    <source>
        <dbReference type="ARBA" id="ARBA00004225"/>
    </source>
</evidence>
<dbReference type="PANTHER" id="PTHR28234:SF1">
    <property type="entry name" value="NUCLEAR CONTROL OF ATPASE PROTEIN 2"/>
    <property type="match status" value="1"/>
</dbReference>
<sequence>SLMDIVDKVNELCEEMSEQVLSSLHDVQKNLHFWQTRAKGTDAEKLHFMVFERGPWAFFEGTAQIIRGFLIEGSPVKHLSLAAASQISERVAELTALQCYLATFLAQ</sequence>
<keyword evidence="2" id="KW-0812">Transmembrane</keyword>
<organism evidence="6 7">
    <name type="scientific">Cryptomeria japonica</name>
    <name type="common">Japanese cedar</name>
    <name type="synonym">Cupressus japonica</name>
    <dbReference type="NCBI Taxonomy" id="3369"/>
    <lineage>
        <taxon>Eukaryota</taxon>
        <taxon>Viridiplantae</taxon>
        <taxon>Streptophyta</taxon>
        <taxon>Embryophyta</taxon>
        <taxon>Tracheophyta</taxon>
        <taxon>Spermatophyta</taxon>
        <taxon>Pinopsida</taxon>
        <taxon>Pinidae</taxon>
        <taxon>Conifers II</taxon>
        <taxon>Cupressales</taxon>
        <taxon>Cupressaceae</taxon>
        <taxon>Cryptomeria</taxon>
    </lineage>
</organism>
<comment type="subcellular location">
    <subcellularLocation>
        <location evidence="1">Mitochondrion membrane</location>
        <topology evidence="1">Multi-pass membrane protein</topology>
    </subcellularLocation>
</comment>
<dbReference type="AlphaFoldDB" id="A0AAD3NUE5"/>
<protein>
    <submittedName>
        <fullName evidence="6">Uncharacterized protein</fullName>
    </submittedName>
</protein>
<reference evidence="6" key="1">
    <citation type="submission" date="2022-12" db="EMBL/GenBank/DDBJ databases">
        <title>Chromosome-Level Genome Assembly of Japanese Cedar (Cryptomeriajaponica D. Don).</title>
        <authorList>
            <person name="Fujino T."/>
            <person name="Yamaguchi K."/>
            <person name="Yokoyama T."/>
            <person name="Hamanaka T."/>
            <person name="Harazono Y."/>
            <person name="Kamada H."/>
            <person name="Kobayashi W."/>
            <person name="Ujino-Ihara T."/>
            <person name="Uchiyama K."/>
            <person name="Matsumoto A."/>
            <person name="Izuno A."/>
            <person name="Tsumura Y."/>
            <person name="Toyoda A."/>
            <person name="Shigenobu S."/>
            <person name="Moriguchi Y."/>
            <person name="Ueno S."/>
            <person name="Kasahara M."/>
        </authorList>
    </citation>
    <scope>NUCLEOTIDE SEQUENCE</scope>
</reference>